<keyword evidence="3" id="KW-1185">Reference proteome</keyword>
<dbReference type="EMBL" id="SZQL01000005">
    <property type="protein sequence ID" value="TKK69351.1"/>
    <property type="molecule type" value="Genomic_DNA"/>
</dbReference>
<feature type="chain" id="PRO_5020801935" evidence="1">
    <location>
        <begin position="20"/>
        <end position="354"/>
    </location>
</feature>
<dbReference type="PROSITE" id="PS51257">
    <property type="entry name" value="PROKAR_LIPOPROTEIN"/>
    <property type="match status" value="1"/>
</dbReference>
<sequence>MKKLLNKSLFAFITLPLLALVISTGCNRLDNVPTHNYAQTNLVSDEDNEEYEASRIDETLVNPWGIAVNPNGPIWIASEGSGMSQVYDNMGGQIIPAVMIPGPDPHTPGHPTGIVFNGTTDFVIPGTGLPAKFIYVGVDGIVSAWNGGSAAIIIANNAGTAVYTGITLGNVGSNNYIYAANFAAGKIDVWDKDFHWVNMSFTDPNLPAGYAPYNIRLINRLLYVTYAMVDPVTHHEQKGVGLGIVNVFTPNGTFVRRFATGGTLNAPWGLAASTPGFDGRGDAILIGNFGDGKINVFDALGRYKGQIMSKGMPLEIEGLWALETNVPGTDPGLLYFTAGIDDEAHGLFGYIMHK</sequence>
<dbReference type="RefSeq" id="WP_137261346.1">
    <property type="nucleotide sequence ID" value="NZ_SZQL01000005.1"/>
</dbReference>
<evidence type="ECO:0000313" key="3">
    <source>
        <dbReference type="Proteomes" id="UP000305848"/>
    </source>
</evidence>
<comment type="caution">
    <text evidence="2">The sequence shown here is derived from an EMBL/GenBank/DDBJ whole genome shotgun (WGS) entry which is preliminary data.</text>
</comment>
<accession>A0A4U3L2G7</accession>
<keyword evidence="1" id="KW-0732">Signal</keyword>
<name>A0A4U3L2G7_9BACT</name>
<reference evidence="2 3" key="1">
    <citation type="submission" date="2019-05" db="EMBL/GenBank/DDBJ databases">
        <title>Panacibacter sp. strain 17mud1-8 Genome sequencing and assembly.</title>
        <authorList>
            <person name="Chhetri G."/>
        </authorList>
    </citation>
    <scope>NUCLEOTIDE SEQUENCE [LARGE SCALE GENOMIC DNA]</scope>
    <source>
        <strain evidence="2 3">17mud1-8</strain>
    </source>
</reference>
<proteinExistence type="predicted"/>
<gene>
    <name evidence="2" type="ORF">FC093_08525</name>
</gene>
<dbReference type="Gene3D" id="2.120.10.30">
    <property type="entry name" value="TolB, C-terminal domain"/>
    <property type="match status" value="1"/>
</dbReference>
<dbReference type="Proteomes" id="UP000305848">
    <property type="component" value="Unassembled WGS sequence"/>
</dbReference>
<organism evidence="2 3">
    <name type="scientific">Ilyomonas limi</name>
    <dbReference type="NCBI Taxonomy" id="2575867"/>
    <lineage>
        <taxon>Bacteria</taxon>
        <taxon>Pseudomonadati</taxon>
        <taxon>Bacteroidota</taxon>
        <taxon>Chitinophagia</taxon>
        <taxon>Chitinophagales</taxon>
        <taxon>Chitinophagaceae</taxon>
        <taxon>Ilyomonas</taxon>
    </lineage>
</organism>
<evidence type="ECO:0000313" key="2">
    <source>
        <dbReference type="EMBL" id="TKK69351.1"/>
    </source>
</evidence>
<dbReference type="InterPro" id="IPR017549">
    <property type="entry name" value="APMV_L690"/>
</dbReference>
<dbReference type="OrthoDB" id="581621at2"/>
<dbReference type="NCBIfam" id="TIGR03118">
    <property type="entry name" value="PEPCTERM_chp_1"/>
    <property type="match status" value="1"/>
</dbReference>
<evidence type="ECO:0000256" key="1">
    <source>
        <dbReference type="SAM" id="SignalP"/>
    </source>
</evidence>
<feature type="signal peptide" evidence="1">
    <location>
        <begin position="1"/>
        <end position="19"/>
    </location>
</feature>
<dbReference type="AlphaFoldDB" id="A0A4U3L2G7"/>
<dbReference type="InterPro" id="IPR011042">
    <property type="entry name" value="6-blade_b-propeller_TolB-like"/>
</dbReference>
<protein>
    <submittedName>
        <fullName evidence="2">TIGR03118 family protein</fullName>
    </submittedName>
</protein>
<dbReference type="SUPFAM" id="SSF75011">
    <property type="entry name" value="3-carboxy-cis,cis-mucoante lactonizing enzyme"/>
    <property type="match status" value="1"/>
</dbReference>